<evidence type="ECO:0000256" key="7">
    <source>
        <dbReference type="ARBA" id="ARBA00023015"/>
    </source>
</evidence>
<dbReference type="SUPFAM" id="SSF57783">
    <property type="entry name" value="Zinc beta-ribbon"/>
    <property type="match status" value="1"/>
</dbReference>
<dbReference type="GO" id="GO:0000993">
    <property type="term" value="F:RNA polymerase II complex binding"/>
    <property type="evidence" value="ECO:0007669"/>
    <property type="project" value="TreeGrafter"/>
</dbReference>
<dbReference type="Gene3D" id="2.20.25.190">
    <property type="match status" value="1"/>
</dbReference>
<sequence>MGKRKTKRKPMAKRKLVLDTHFDCIFCHHEKSVDVKMNREDKVGNLSCRTCGAKFQSKINQLSDPVDVYSDWVDAAETVKPEDAIRLNNRDIDSEEEDSRRYVRVSPGGRSPNYGEEEDDDEEDF</sequence>
<dbReference type="OrthoDB" id="445983at2759"/>
<evidence type="ECO:0000256" key="9">
    <source>
        <dbReference type="ARBA" id="ARBA00023242"/>
    </source>
</evidence>
<dbReference type="AlphaFoldDB" id="A0A397IKW9"/>
<reference evidence="12 13" key="1">
    <citation type="submission" date="2018-08" db="EMBL/GenBank/DDBJ databases">
        <title>Genome and evolution of the arbuscular mycorrhizal fungus Diversispora epigaea (formerly Glomus versiforme) and its bacterial endosymbionts.</title>
        <authorList>
            <person name="Sun X."/>
            <person name="Fei Z."/>
            <person name="Harrison M."/>
        </authorList>
    </citation>
    <scope>NUCLEOTIDE SEQUENCE [LARGE SCALE GENOMIC DNA]</scope>
    <source>
        <strain evidence="12 13">IT104</strain>
    </source>
</reference>
<evidence type="ECO:0000256" key="2">
    <source>
        <dbReference type="ARBA" id="ARBA00004123"/>
    </source>
</evidence>
<keyword evidence="13" id="KW-1185">Reference proteome</keyword>
<dbReference type="GO" id="GO:0006368">
    <property type="term" value="P:transcription elongation by RNA polymerase II"/>
    <property type="evidence" value="ECO:0007669"/>
    <property type="project" value="TreeGrafter"/>
</dbReference>
<keyword evidence="8 10" id="KW-0804">Transcription</keyword>
<evidence type="ECO:0000256" key="8">
    <source>
        <dbReference type="ARBA" id="ARBA00023163"/>
    </source>
</evidence>
<dbReference type="Pfam" id="PF05129">
    <property type="entry name" value="Zn_ribbon_Elf1"/>
    <property type="match status" value="1"/>
</dbReference>
<comment type="function">
    <text evidence="1 10">Transcription elongation factor implicated in the maintenance of proper chromatin structure in actively transcribed regions.</text>
</comment>
<dbReference type="Proteomes" id="UP000266861">
    <property type="component" value="Unassembled WGS sequence"/>
</dbReference>
<keyword evidence="7 10" id="KW-0805">Transcription regulation</keyword>
<feature type="region of interest" description="Disordered" evidence="11">
    <location>
        <begin position="87"/>
        <end position="125"/>
    </location>
</feature>
<evidence type="ECO:0000256" key="3">
    <source>
        <dbReference type="ARBA" id="ARBA00009730"/>
    </source>
</evidence>
<dbReference type="EMBL" id="PQFF01000197">
    <property type="protein sequence ID" value="RHZ75607.1"/>
    <property type="molecule type" value="Genomic_DNA"/>
</dbReference>
<dbReference type="InterPro" id="IPR007808">
    <property type="entry name" value="Elf1"/>
</dbReference>
<dbReference type="PANTHER" id="PTHR20934:SF0">
    <property type="entry name" value="TRANSCRIPTION ELONGATION FACTOR 1 HOMOLOG"/>
    <property type="match status" value="1"/>
</dbReference>
<dbReference type="GO" id="GO:0008270">
    <property type="term" value="F:zinc ion binding"/>
    <property type="evidence" value="ECO:0007669"/>
    <property type="project" value="UniProtKB-KW"/>
</dbReference>
<evidence type="ECO:0000313" key="13">
    <source>
        <dbReference type="Proteomes" id="UP000266861"/>
    </source>
</evidence>
<organism evidence="12 13">
    <name type="scientific">Diversispora epigaea</name>
    <dbReference type="NCBI Taxonomy" id="1348612"/>
    <lineage>
        <taxon>Eukaryota</taxon>
        <taxon>Fungi</taxon>
        <taxon>Fungi incertae sedis</taxon>
        <taxon>Mucoromycota</taxon>
        <taxon>Glomeromycotina</taxon>
        <taxon>Glomeromycetes</taxon>
        <taxon>Diversisporales</taxon>
        <taxon>Diversisporaceae</taxon>
        <taxon>Diversispora</taxon>
    </lineage>
</organism>
<protein>
    <recommendedName>
        <fullName evidence="10">Transcription elongation factor 1 homolog</fullName>
    </recommendedName>
</protein>
<comment type="subcellular location">
    <subcellularLocation>
        <location evidence="2 10">Nucleus</location>
    </subcellularLocation>
</comment>
<evidence type="ECO:0000256" key="4">
    <source>
        <dbReference type="ARBA" id="ARBA00022723"/>
    </source>
</evidence>
<dbReference type="PANTHER" id="PTHR20934">
    <property type="entry name" value="TRANSCRIPTION ELONGATION FACTOR 1 HOMOLOG"/>
    <property type="match status" value="1"/>
</dbReference>
<evidence type="ECO:0000256" key="5">
    <source>
        <dbReference type="ARBA" id="ARBA00022771"/>
    </source>
</evidence>
<keyword evidence="9 10" id="KW-0539">Nucleus</keyword>
<keyword evidence="4 10" id="KW-0479">Metal-binding</keyword>
<evidence type="ECO:0000256" key="11">
    <source>
        <dbReference type="SAM" id="MobiDB-lite"/>
    </source>
</evidence>
<gene>
    <name evidence="12" type="ORF">Glove_212g45</name>
</gene>
<evidence type="ECO:0000256" key="10">
    <source>
        <dbReference type="RuleBase" id="RU364033"/>
    </source>
</evidence>
<evidence type="ECO:0000313" key="12">
    <source>
        <dbReference type="EMBL" id="RHZ75607.1"/>
    </source>
</evidence>
<evidence type="ECO:0000256" key="1">
    <source>
        <dbReference type="ARBA" id="ARBA00003357"/>
    </source>
</evidence>
<evidence type="ECO:0000256" key="6">
    <source>
        <dbReference type="ARBA" id="ARBA00022833"/>
    </source>
</evidence>
<name>A0A397IKW9_9GLOM</name>
<dbReference type="InterPro" id="IPR038567">
    <property type="entry name" value="T_Elf1_sf"/>
</dbReference>
<dbReference type="GO" id="GO:0008023">
    <property type="term" value="C:transcription elongation factor complex"/>
    <property type="evidence" value="ECO:0007669"/>
    <property type="project" value="TreeGrafter"/>
</dbReference>
<keyword evidence="5 10" id="KW-0863">Zinc-finger</keyword>
<proteinExistence type="inferred from homology"/>
<keyword evidence="6 10" id="KW-0862">Zinc</keyword>
<dbReference type="FunFam" id="2.20.25.190:FF:000001">
    <property type="entry name" value="Transcription elongation factor 1 homolog"/>
    <property type="match status" value="1"/>
</dbReference>
<dbReference type="STRING" id="1348612.A0A397IKW9"/>
<comment type="similarity">
    <text evidence="3 10">Belongs to the ELOF1 family.</text>
</comment>
<accession>A0A397IKW9</accession>
<comment type="caution">
    <text evidence="12">The sequence shown here is derived from an EMBL/GenBank/DDBJ whole genome shotgun (WGS) entry which is preliminary data.</text>
</comment>
<feature type="compositionally biased region" description="Acidic residues" evidence="11">
    <location>
        <begin position="115"/>
        <end position="125"/>
    </location>
</feature>